<feature type="region of interest" description="Disordered" evidence="5">
    <location>
        <begin position="1"/>
        <end position="69"/>
    </location>
</feature>
<keyword evidence="4 6" id="KW-0472">Membrane</keyword>
<accession>A0A553FUW7</accession>
<feature type="transmembrane region" description="Helical" evidence="6">
    <location>
        <begin position="109"/>
        <end position="132"/>
    </location>
</feature>
<feature type="compositionally biased region" description="Polar residues" evidence="5">
    <location>
        <begin position="28"/>
        <end position="39"/>
    </location>
</feature>
<evidence type="ECO:0000313" key="9">
    <source>
        <dbReference type="Proteomes" id="UP000320443"/>
    </source>
</evidence>
<dbReference type="AlphaFoldDB" id="A0A553FUW7"/>
<evidence type="ECO:0000256" key="3">
    <source>
        <dbReference type="ARBA" id="ARBA00022989"/>
    </source>
</evidence>
<dbReference type="InterPro" id="IPR007829">
    <property type="entry name" value="TM2"/>
</dbReference>
<feature type="domain" description="TM2" evidence="7">
    <location>
        <begin position="74"/>
        <end position="124"/>
    </location>
</feature>
<evidence type="ECO:0000256" key="2">
    <source>
        <dbReference type="ARBA" id="ARBA00022692"/>
    </source>
</evidence>
<dbReference type="GO" id="GO:0016020">
    <property type="term" value="C:membrane"/>
    <property type="evidence" value="ECO:0007669"/>
    <property type="project" value="UniProtKB-SubCell"/>
</dbReference>
<comment type="caution">
    <text evidence="8">The sequence shown here is derived from an EMBL/GenBank/DDBJ whole genome shotgun (WGS) entry which is preliminary data.</text>
</comment>
<dbReference type="Proteomes" id="UP000320443">
    <property type="component" value="Unassembled WGS sequence"/>
</dbReference>
<gene>
    <name evidence="8" type="ORF">FNY97_08170</name>
</gene>
<evidence type="ECO:0000259" key="7">
    <source>
        <dbReference type="Pfam" id="PF05154"/>
    </source>
</evidence>
<evidence type="ECO:0000256" key="5">
    <source>
        <dbReference type="SAM" id="MobiDB-lite"/>
    </source>
</evidence>
<name>A0A553FUW7_9CORY</name>
<comment type="subcellular location">
    <subcellularLocation>
        <location evidence="1">Membrane</location>
        <topology evidence="1">Multi-pass membrane protein</topology>
    </subcellularLocation>
</comment>
<dbReference type="Pfam" id="PF05154">
    <property type="entry name" value="TM2"/>
    <property type="match status" value="1"/>
</dbReference>
<proteinExistence type="predicted"/>
<keyword evidence="3 6" id="KW-1133">Transmembrane helix</keyword>
<dbReference type="EMBL" id="VKDK01000012">
    <property type="protein sequence ID" value="TRX61044.1"/>
    <property type="molecule type" value="Genomic_DNA"/>
</dbReference>
<evidence type="ECO:0000256" key="6">
    <source>
        <dbReference type="SAM" id="Phobius"/>
    </source>
</evidence>
<evidence type="ECO:0000313" key="8">
    <source>
        <dbReference type="EMBL" id="TRX61044.1"/>
    </source>
</evidence>
<keyword evidence="2 6" id="KW-0812">Transmembrane</keyword>
<dbReference type="RefSeq" id="WP_144013626.1">
    <property type="nucleotide sequence ID" value="NZ_VKDK01000012.1"/>
</dbReference>
<sequence>MTNPNSAYQPNGDAYGGGSYGGQSQQSNPFGSSSDQYGYSSAPYGGSQQSQNLPAQQDAYQSNYGQQPHPGGEQKSWLVALLLCFFLGELGVHNFYIGRTQRGMWQLGLAIVGFVTSFILIGFILIGVLVIWKWVELVFIAGGLSGFDKDADGVPLKK</sequence>
<keyword evidence="9" id="KW-1185">Reference proteome</keyword>
<feature type="transmembrane region" description="Helical" evidence="6">
    <location>
        <begin position="77"/>
        <end position="97"/>
    </location>
</feature>
<reference evidence="8 9" key="1">
    <citation type="submission" date="2019-07" db="EMBL/GenBank/DDBJ databases">
        <title>Draft genome of C. aurimucosum strain 2274.</title>
        <authorList>
            <person name="Pacheco L.G.C."/>
            <person name="Aguiar E.R.G.R."/>
            <person name="Santos C.S."/>
            <person name="Rocha D.J.P.G."/>
            <person name="Sant'Anna L.O."/>
            <person name="Mattos-Guaraldi A.L."/>
            <person name="Santos L.S."/>
        </authorList>
    </citation>
    <scope>NUCLEOTIDE SEQUENCE [LARGE SCALE GENOMIC DNA]</scope>
    <source>
        <strain evidence="8 9">2274</strain>
    </source>
</reference>
<organism evidence="8 9">
    <name type="scientific">Corynebacterium hiratae</name>
    <dbReference type="NCBI Taxonomy" id="3139423"/>
    <lineage>
        <taxon>Bacteria</taxon>
        <taxon>Bacillati</taxon>
        <taxon>Actinomycetota</taxon>
        <taxon>Actinomycetes</taxon>
        <taxon>Mycobacteriales</taxon>
        <taxon>Corynebacteriaceae</taxon>
        <taxon>Corynebacterium</taxon>
    </lineage>
</organism>
<protein>
    <submittedName>
        <fullName evidence="8">TM2 domain-containing protein</fullName>
    </submittedName>
</protein>
<feature type="compositionally biased region" description="Polar residues" evidence="5">
    <location>
        <begin position="46"/>
        <end position="66"/>
    </location>
</feature>
<evidence type="ECO:0000256" key="4">
    <source>
        <dbReference type="ARBA" id="ARBA00023136"/>
    </source>
</evidence>
<evidence type="ECO:0000256" key="1">
    <source>
        <dbReference type="ARBA" id="ARBA00004141"/>
    </source>
</evidence>